<dbReference type="AlphaFoldDB" id="A0A174EVQ7"/>
<evidence type="ECO:0000313" key="1">
    <source>
        <dbReference type="EMBL" id="CUO42202.1"/>
    </source>
</evidence>
<organism evidence="1 2">
    <name type="scientific">Bacteroides faecis</name>
    <dbReference type="NCBI Taxonomy" id="674529"/>
    <lineage>
        <taxon>Bacteria</taxon>
        <taxon>Pseudomonadati</taxon>
        <taxon>Bacteroidota</taxon>
        <taxon>Bacteroidia</taxon>
        <taxon>Bacteroidales</taxon>
        <taxon>Bacteroidaceae</taxon>
        <taxon>Bacteroides</taxon>
    </lineage>
</organism>
<dbReference type="GeneID" id="69588922"/>
<name>A0A174EVQ7_9BACE</name>
<proteinExistence type="predicted"/>
<dbReference type="EMBL" id="CZAE01000001">
    <property type="protein sequence ID" value="CUO42202.1"/>
    <property type="molecule type" value="Genomic_DNA"/>
</dbReference>
<sequence>MDDPTCSGTCLMKTDLQNTTDKLAFLKDNWPSFGQIESIDESSKQDLNCTLCFLNVLIDEFVDDASPCSDRVMARLVLTWEYVQNAIEIIKLKELQTEQTKSNEEEIG</sequence>
<gene>
    <name evidence="1" type="ORF">ERS852461_00244</name>
</gene>
<reference evidence="1 2" key="1">
    <citation type="submission" date="2015-09" db="EMBL/GenBank/DDBJ databases">
        <authorList>
            <consortium name="Pathogen Informatics"/>
        </authorList>
    </citation>
    <scope>NUCLEOTIDE SEQUENCE [LARGE SCALE GENOMIC DNA]</scope>
    <source>
        <strain evidence="1 2">2789STDY5834846</strain>
    </source>
</reference>
<protein>
    <submittedName>
        <fullName evidence="1">Uncharacterized protein</fullName>
    </submittedName>
</protein>
<evidence type="ECO:0000313" key="2">
    <source>
        <dbReference type="Proteomes" id="UP000095606"/>
    </source>
</evidence>
<dbReference type="RefSeq" id="WP_055268654.1">
    <property type="nucleotide sequence ID" value="NZ_CAXKYA010000001.1"/>
</dbReference>
<dbReference type="Proteomes" id="UP000095606">
    <property type="component" value="Unassembled WGS sequence"/>
</dbReference>
<accession>A0A174EVQ7</accession>